<reference evidence="1" key="1">
    <citation type="submission" date="2023-05" db="EMBL/GenBank/DDBJ databases">
        <title>Comparative genomics of Bacillaceae isolates and their secondary metabolite potential.</title>
        <authorList>
            <person name="Song L."/>
            <person name="Nielsen L.J."/>
            <person name="Mohite O."/>
            <person name="Xu X."/>
            <person name="Weber T."/>
            <person name="Kovacs A.T."/>
        </authorList>
    </citation>
    <scope>NUCLEOTIDE SEQUENCE</scope>
    <source>
        <strain evidence="1">LY1</strain>
    </source>
</reference>
<sequence>MRIDFTGLEELQRTLQQRLDSDSILEPTLNKAAEHLKEKLEENVYNFGFKKRSGRSKESMVIDNKIVDNSLAVGLSNQNNDAFYLYFHEHGTSKMPARPWFRPTFEREMNRIIEIMKQELQRRMHL</sequence>
<evidence type="ECO:0008006" key="3">
    <source>
        <dbReference type="Google" id="ProtNLM"/>
    </source>
</evidence>
<protein>
    <recommendedName>
        <fullName evidence="3">HK97 gp10 family phage protein</fullName>
    </recommendedName>
</protein>
<accession>A0AAX3WRB8</accession>
<evidence type="ECO:0000313" key="2">
    <source>
        <dbReference type="Proteomes" id="UP001178322"/>
    </source>
</evidence>
<organism evidence="1 2">
    <name type="scientific">Lysinibacillus pakistanensis</name>
    <dbReference type="NCBI Taxonomy" id="759811"/>
    <lineage>
        <taxon>Bacteria</taxon>
        <taxon>Bacillati</taxon>
        <taxon>Bacillota</taxon>
        <taxon>Bacilli</taxon>
        <taxon>Bacillales</taxon>
        <taxon>Bacillaceae</taxon>
        <taxon>Lysinibacillus</taxon>
    </lineage>
</organism>
<dbReference type="NCBIfam" id="TIGR01725">
    <property type="entry name" value="phge_HK97_gp10"/>
    <property type="match status" value="1"/>
</dbReference>
<gene>
    <name evidence="1" type="ORF">QNH24_18265</name>
</gene>
<dbReference type="AlphaFoldDB" id="A0AAX3WRB8"/>
<dbReference type="RefSeq" id="WP_283868942.1">
    <property type="nucleotide sequence ID" value="NZ_CP126101.1"/>
</dbReference>
<dbReference type="EMBL" id="CP126101">
    <property type="protein sequence ID" value="WHY50259.1"/>
    <property type="molecule type" value="Genomic_DNA"/>
</dbReference>
<name>A0AAX3WRB8_9BACI</name>
<dbReference type="InterPro" id="IPR010064">
    <property type="entry name" value="HK97-gp10_tail"/>
</dbReference>
<evidence type="ECO:0000313" key="1">
    <source>
        <dbReference type="EMBL" id="WHY50259.1"/>
    </source>
</evidence>
<dbReference type="Proteomes" id="UP001178322">
    <property type="component" value="Chromosome"/>
</dbReference>
<proteinExistence type="predicted"/>